<keyword evidence="5 8" id="KW-0227">DNA damage</keyword>
<evidence type="ECO:0000256" key="8">
    <source>
        <dbReference type="HAMAP-Rule" id="MF_00772"/>
    </source>
</evidence>
<evidence type="ECO:0000256" key="5">
    <source>
        <dbReference type="ARBA" id="ARBA00022763"/>
    </source>
</evidence>
<dbReference type="KEGG" id="abri:DFR85_11280"/>
<dbReference type="GO" id="GO:0005737">
    <property type="term" value="C:cytoplasm"/>
    <property type="evidence" value="ECO:0007669"/>
    <property type="project" value="UniProtKB-SubCell"/>
</dbReference>
<organism evidence="11 12">
    <name type="scientific">Acidianus brierleyi</name>
    <dbReference type="NCBI Taxonomy" id="41673"/>
    <lineage>
        <taxon>Archaea</taxon>
        <taxon>Thermoproteota</taxon>
        <taxon>Thermoprotei</taxon>
        <taxon>Sulfolobales</taxon>
        <taxon>Sulfolobaceae</taxon>
        <taxon>Acidianus</taxon>
    </lineage>
</organism>
<dbReference type="SUPFAM" id="SSF46767">
    <property type="entry name" value="Methylated DNA-protein cysteine methyltransferase, C-terminal domain"/>
    <property type="match status" value="1"/>
</dbReference>
<dbReference type="GeneID" id="36832746"/>
<gene>
    <name evidence="8" type="primary">ogt</name>
    <name evidence="11" type="ORF">DFR85_11280</name>
</gene>
<comment type="miscellaneous">
    <text evidence="8">This enzyme catalyzes only one turnover and therefore is not strictly catalytic. According to one definition, an enzyme is a biocatalyst that acts repeatedly and over many reaction cycles.</text>
</comment>
<dbReference type="GO" id="GO:0003908">
    <property type="term" value="F:methylated-DNA-[protein]-cysteine S-methyltransferase activity"/>
    <property type="evidence" value="ECO:0007669"/>
    <property type="project" value="UniProtKB-UniRule"/>
</dbReference>
<evidence type="ECO:0000256" key="1">
    <source>
        <dbReference type="ARBA" id="ARBA00001286"/>
    </source>
</evidence>
<dbReference type="EMBL" id="CP029289">
    <property type="protein sequence ID" value="AWR95092.1"/>
    <property type="molecule type" value="Genomic_DNA"/>
</dbReference>
<dbReference type="Gene3D" id="1.10.10.10">
    <property type="entry name" value="Winged helix-like DNA-binding domain superfamily/Winged helix DNA-binding domain"/>
    <property type="match status" value="1"/>
</dbReference>
<comment type="catalytic activity">
    <reaction evidence="7 8">
        <text>a 6-O-methyl-2'-deoxyguanosine in DNA + L-cysteinyl-[protein] = S-methyl-L-cysteinyl-[protein] + a 2'-deoxyguanosine in DNA</text>
        <dbReference type="Rhea" id="RHEA:24000"/>
        <dbReference type="Rhea" id="RHEA-COMP:10131"/>
        <dbReference type="Rhea" id="RHEA-COMP:10132"/>
        <dbReference type="Rhea" id="RHEA-COMP:11367"/>
        <dbReference type="Rhea" id="RHEA-COMP:11368"/>
        <dbReference type="ChEBI" id="CHEBI:29950"/>
        <dbReference type="ChEBI" id="CHEBI:82612"/>
        <dbReference type="ChEBI" id="CHEBI:85445"/>
        <dbReference type="ChEBI" id="CHEBI:85448"/>
        <dbReference type="EC" id="2.1.1.63"/>
    </reaction>
</comment>
<evidence type="ECO:0000256" key="6">
    <source>
        <dbReference type="ARBA" id="ARBA00023204"/>
    </source>
</evidence>
<keyword evidence="4 8" id="KW-0808">Transferase</keyword>
<dbReference type="GO" id="GO:0006307">
    <property type="term" value="P:DNA alkylation repair"/>
    <property type="evidence" value="ECO:0007669"/>
    <property type="project" value="UniProtKB-UniRule"/>
</dbReference>
<dbReference type="Gene3D" id="3.30.160.70">
    <property type="entry name" value="Methylated DNA-protein cysteine methyltransferase domain"/>
    <property type="match status" value="1"/>
</dbReference>
<dbReference type="AlphaFoldDB" id="A0A2U9IGA5"/>
<reference evidence="11 12" key="1">
    <citation type="submission" date="2018-05" db="EMBL/GenBank/DDBJ databases">
        <title>Complete Genome Sequences of Extremely Thermoacidophilic, Metal-Mobilizing Type-Strain Members of the Archaeal Family Sulfolobaceae: Acidianus brierleyi DSM-1651T, Acidianus sulfidivorans DSM-18786T, Metallosphaera hakonensis DSM-7519T, and Metallosphaera prunae DSM-10039T.</title>
        <authorList>
            <person name="Counts J.A."/>
            <person name="Kelly R.M."/>
        </authorList>
    </citation>
    <scope>NUCLEOTIDE SEQUENCE [LARGE SCALE GENOMIC DNA]</scope>
    <source>
        <strain evidence="11 12">DSM 1651</strain>
    </source>
</reference>
<feature type="active site" description="Nucleophile; methyl group acceptor" evidence="8">
    <location>
        <position position="119"/>
    </location>
</feature>
<evidence type="ECO:0000313" key="11">
    <source>
        <dbReference type="EMBL" id="AWR95092.1"/>
    </source>
</evidence>
<dbReference type="InterPro" id="IPR036631">
    <property type="entry name" value="MGMT_N_sf"/>
</dbReference>
<feature type="domain" description="Methylguanine DNA methyltransferase ribonuclease-like" evidence="10">
    <location>
        <begin position="2"/>
        <end position="66"/>
    </location>
</feature>
<evidence type="ECO:0000259" key="9">
    <source>
        <dbReference type="Pfam" id="PF01035"/>
    </source>
</evidence>
<evidence type="ECO:0000256" key="3">
    <source>
        <dbReference type="ARBA" id="ARBA00022603"/>
    </source>
</evidence>
<comment type="similarity">
    <text evidence="8">Belongs to the MGMT family.</text>
</comment>
<comment type="catalytic activity">
    <reaction evidence="1 8">
        <text>a 4-O-methyl-thymidine in DNA + L-cysteinyl-[protein] = a thymidine in DNA + S-methyl-L-cysteinyl-[protein]</text>
        <dbReference type="Rhea" id="RHEA:53428"/>
        <dbReference type="Rhea" id="RHEA-COMP:10131"/>
        <dbReference type="Rhea" id="RHEA-COMP:10132"/>
        <dbReference type="Rhea" id="RHEA-COMP:13555"/>
        <dbReference type="Rhea" id="RHEA-COMP:13556"/>
        <dbReference type="ChEBI" id="CHEBI:29950"/>
        <dbReference type="ChEBI" id="CHEBI:82612"/>
        <dbReference type="ChEBI" id="CHEBI:137386"/>
        <dbReference type="ChEBI" id="CHEBI:137387"/>
        <dbReference type="EC" id="2.1.1.63"/>
    </reaction>
</comment>
<sequence>MIFYGLYRSPLGPITVAKDEKGFLMLDFCECIEKESLDNSLFTDFFYKLDKYFEGEKVDLKEPLSLNVNQFRLRVFKETMKVPWGRIKTYKEIALAIDSSPRAVGVALSKNPVLLIIPCHRIVGEKNIGGYSRGVEIKRKLLEIEGIKYPENV</sequence>
<dbReference type="RefSeq" id="WP_110270973.1">
    <property type="nucleotide sequence ID" value="NZ_CP029289.2"/>
</dbReference>
<evidence type="ECO:0000313" key="12">
    <source>
        <dbReference type="Proteomes" id="UP000248044"/>
    </source>
</evidence>
<dbReference type="PANTHER" id="PTHR10815">
    <property type="entry name" value="METHYLATED-DNA--PROTEIN-CYSTEINE METHYLTRANSFERASE"/>
    <property type="match status" value="1"/>
</dbReference>
<dbReference type="OrthoDB" id="372118at2157"/>
<dbReference type="Pfam" id="PF01035">
    <property type="entry name" value="DNA_binding_1"/>
    <property type="match status" value="1"/>
</dbReference>
<dbReference type="CDD" id="cd06445">
    <property type="entry name" value="ATase"/>
    <property type="match status" value="1"/>
</dbReference>
<comment type="function">
    <text evidence="8">Involved in the cellular defense against the biological effects of O6-methylguanine (O6-MeG) and O4-methylthymine (O4-MeT) in DNA. Repairs the methylated nucleobase in DNA by stoichiometrically transferring the methyl group to a cysteine residue in the enzyme. This is a suicide reaction: the enzyme is irreversibly inactivated.</text>
</comment>
<protein>
    <recommendedName>
        <fullName evidence="8">Methylated-DNA--protein-cysteine methyltransferase</fullName>
        <ecNumber evidence="8">2.1.1.63</ecNumber>
    </recommendedName>
    <alternativeName>
        <fullName evidence="8">6-O-methylguanine-DNA methyltransferase</fullName>
        <shortName evidence="8">MGMT</shortName>
    </alternativeName>
    <alternativeName>
        <fullName evidence="8">O-6-methylguanine-DNA-alkyltransferase</fullName>
    </alternativeName>
</protein>
<evidence type="ECO:0000256" key="2">
    <source>
        <dbReference type="ARBA" id="ARBA00022490"/>
    </source>
</evidence>
<accession>A0A2U9IGA5</accession>
<keyword evidence="2 8" id="KW-0963">Cytoplasm</keyword>
<proteinExistence type="inferred from homology"/>
<name>A0A2U9IGA5_9CREN</name>
<evidence type="ECO:0000259" key="10">
    <source>
        <dbReference type="Pfam" id="PF02870"/>
    </source>
</evidence>
<comment type="subcellular location">
    <subcellularLocation>
        <location evidence="8">Cytoplasm</location>
    </subcellularLocation>
</comment>
<dbReference type="GO" id="GO:0032259">
    <property type="term" value="P:methylation"/>
    <property type="evidence" value="ECO:0007669"/>
    <property type="project" value="UniProtKB-KW"/>
</dbReference>
<dbReference type="InterPro" id="IPR001497">
    <property type="entry name" value="MethylDNA_cys_MeTrfase_AS"/>
</dbReference>
<dbReference type="SUPFAM" id="SSF53155">
    <property type="entry name" value="Methylated DNA-protein cysteine methyltransferase domain"/>
    <property type="match status" value="1"/>
</dbReference>
<feature type="domain" description="Methylated-DNA-[protein]-cysteine S-methyltransferase DNA binding" evidence="9">
    <location>
        <begin position="70"/>
        <end position="147"/>
    </location>
</feature>
<dbReference type="NCBIfam" id="TIGR00589">
    <property type="entry name" value="ogt"/>
    <property type="match status" value="1"/>
</dbReference>
<keyword evidence="12" id="KW-1185">Reference proteome</keyword>
<evidence type="ECO:0000256" key="4">
    <source>
        <dbReference type="ARBA" id="ARBA00022679"/>
    </source>
</evidence>
<dbReference type="PROSITE" id="PS00374">
    <property type="entry name" value="MGMT"/>
    <property type="match status" value="1"/>
</dbReference>
<dbReference type="HAMAP" id="MF_00772">
    <property type="entry name" value="OGT"/>
    <property type="match status" value="1"/>
</dbReference>
<dbReference type="InterPro" id="IPR023546">
    <property type="entry name" value="MGMT"/>
</dbReference>
<dbReference type="Pfam" id="PF02870">
    <property type="entry name" value="Methyltransf_1N"/>
    <property type="match status" value="1"/>
</dbReference>
<keyword evidence="6 8" id="KW-0234">DNA repair</keyword>
<evidence type="ECO:0000256" key="7">
    <source>
        <dbReference type="ARBA" id="ARBA00049348"/>
    </source>
</evidence>
<dbReference type="Proteomes" id="UP000248044">
    <property type="component" value="Chromosome"/>
</dbReference>
<dbReference type="PANTHER" id="PTHR10815:SF13">
    <property type="entry name" value="METHYLATED-DNA--PROTEIN-CYSTEINE METHYLTRANSFERASE"/>
    <property type="match status" value="1"/>
</dbReference>
<dbReference type="InterPro" id="IPR036217">
    <property type="entry name" value="MethylDNA_cys_MeTrfase_DNAb"/>
</dbReference>
<keyword evidence="3 8" id="KW-0489">Methyltransferase</keyword>
<dbReference type="InterPro" id="IPR036388">
    <property type="entry name" value="WH-like_DNA-bd_sf"/>
</dbReference>
<dbReference type="InterPro" id="IPR008332">
    <property type="entry name" value="MethylG_MeTrfase_N"/>
</dbReference>
<dbReference type="EC" id="2.1.1.63" evidence="8"/>
<dbReference type="InterPro" id="IPR014048">
    <property type="entry name" value="MethylDNA_cys_MeTrfase_DNA-bd"/>
</dbReference>